<dbReference type="EMBL" id="JADFFL010000007">
    <property type="protein sequence ID" value="MBE9663763.1"/>
    <property type="molecule type" value="Genomic_DNA"/>
</dbReference>
<gene>
    <name evidence="1" type="ORF">IRJ16_17900</name>
</gene>
<dbReference type="Gene3D" id="3.30.420.260">
    <property type="match status" value="1"/>
</dbReference>
<dbReference type="InterPro" id="IPR024213">
    <property type="entry name" value="DUF3822"/>
</dbReference>
<sequence length="261" mass="29226">MSGYSFTYRSEIFDLNKAYDAELLIKASRAEFSFLIVSKGVVLAWKDRTAISEISNDHELATVMAATFKQVTIGLLPDALTLVPSQLFATDRVGDFARFLDVMPDDKVFAAKLDKENQLIYKTDHTFINFLVSKFNLAPTIPADRGWIHAIAGTEPVNYAIYMDVTDGQISLLNFNGGNIRFYNCFKTEDVNDIIYYCLFVAKRLDIQPDYASLIISGNLPVSDMDKLQEFFRVVKNNDLKVLEVPAGVPSHQILSLAALA</sequence>
<accession>A0A929L0A8</accession>
<dbReference type="Pfam" id="PF12864">
    <property type="entry name" value="DUF3822"/>
    <property type="match status" value="1"/>
</dbReference>
<reference evidence="1" key="1">
    <citation type="submission" date="2020-10" db="EMBL/GenBank/DDBJ databases">
        <title>Mucilaginibacter mali sp. nov., isolated from rhizosphere soil of apple orchard.</title>
        <authorList>
            <person name="Lee J.-S."/>
            <person name="Kim H.S."/>
            <person name="Kim J.-S."/>
        </authorList>
    </citation>
    <scope>NUCLEOTIDE SEQUENCE</scope>
    <source>
        <strain evidence="1">KCTC 22746</strain>
    </source>
</reference>
<dbReference type="Proteomes" id="UP000622475">
    <property type="component" value="Unassembled WGS sequence"/>
</dbReference>
<evidence type="ECO:0000313" key="1">
    <source>
        <dbReference type="EMBL" id="MBE9663763.1"/>
    </source>
</evidence>
<name>A0A929L0A8_9SPHI</name>
<dbReference type="CDD" id="cd24013">
    <property type="entry name" value="ASKHA_ATPase_BT3980-like"/>
    <property type="match status" value="1"/>
</dbReference>
<protein>
    <submittedName>
        <fullName evidence="1">DUF3822 family protein</fullName>
    </submittedName>
</protein>
<evidence type="ECO:0000313" key="2">
    <source>
        <dbReference type="Proteomes" id="UP000622475"/>
    </source>
</evidence>
<dbReference type="RefSeq" id="WP_194113004.1">
    <property type="nucleotide sequence ID" value="NZ_JADFFL010000007.1"/>
</dbReference>
<comment type="caution">
    <text evidence="1">The sequence shown here is derived from an EMBL/GenBank/DDBJ whole genome shotgun (WGS) entry which is preliminary data.</text>
</comment>
<proteinExistence type="predicted"/>
<dbReference type="Gene3D" id="3.30.420.250">
    <property type="match status" value="1"/>
</dbReference>
<organism evidence="1 2">
    <name type="scientific">Mucilaginibacter myungsuensis</name>
    <dbReference type="NCBI Taxonomy" id="649104"/>
    <lineage>
        <taxon>Bacteria</taxon>
        <taxon>Pseudomonadati</taxon>
        <taxon>Bacteroidota</taxon>
        <taxon>Sphingobacteriia</taxon>
        <taxon>Sphingobacteriales</taxon>
        <taxon>Sphingobacteriaceae</taxon>
        <taxon>Mucilaginibacter</taxon>
    </lineage>
</organism>
<keyword evidence="2" id="KW-1185">Reference proteome</keyword>
<dbReference type="AlphaFoldDB" id="A0A929L0A8"/>